<feature type="region of interest" description="Disordered" evidence="1">
    <location>
        <begin position="262"/>
        <end position="319"/>
    </location>
</feature>
<dbReference type="Proteomes" id="UP001652641">
    <property type="component" value="Chromosome 1"/>
</dbReference>
<evidence type="ECO:0000313" key="2">
    <source>
        <dbReference type="Proteomes" id="UP001652641"/>
    </source>
</evidence>
<keyword evidence="2" id="KW-1185">Reference proteome</keyword>
<dbReference type="RefSeq" id="XP_072576342.1">
    <property type="nucleotide sequence ID" value="XM_072720241.1"/>
</dbReference>
<feature type="compositionally biased region" description="Low complexity" evidence="1">
    <location>
        <begin position="294"/>
        <end position="306"/>
    </location>
</feature>
<gene>
    <name evidence="3" type="primary">LOC112919464</name>
</gene>
<reference evidence="3" key="2">
    <citation type="submission" date="2025-08" db="UniProtKB">
        <authorList>
            <consortium name="RefSeq"/>
        </authorList>
    </citation>
    <scope>IDENTIFICATION</scope>
    <source>
        <tissue evidence="3">Cell line</tissue>
    </source>
</reference>
<feature type="region of interest" description="Disordered" evidence="1">
    <location>
        <begin position="213"/>
        <end position="246"/>
    </location>
</feature>
<sequence>MDVDLQIALRCWARCWGSNGGRHVGARLFSRPRGETRGMHGTGGVCEREPPGGAQEGHRGICVQCVADPCYPVISLESETIPACAQDGRDPVPSACHAHGRSNDNYDLVCGFGPRRARSQPRSRASAGEGPLPRRKLPSRGGVRDRGRAAPRRRLLAPHRKRRLGSLLATESQPASGPGSCVRAASPPPGPAVVTSHPAASRCVLWAALPVAPRSGAQRSRSRGKPAGCSPDSAPTPAPPRVRAAGAPWPRASLAGLRPEAQDLRPRGASPHAAGRSIISPTLEMEKRRLAPDSGSDSLSSWLQSLFHPPNTAQGGLCK</sequence>
<organism evidence="2 3">
    <name type="scientific">Vulpes vulpes</name>
    <name type="common">Red fox</name>
    <dbReference type="NCBI Taxonomy" id="9627"/>
    <lineage>
        <taxon>Eukaryota</taxon>
        <taxon>Metazoa</taxon>
        <taxon>Chordata</taxon>
        <taxon>Craniata</taxon>
        <taxon>Vertebrata</taxon>
        <taxon>Euteleostomi</taxon>
        <taxon>Mammalia</taxon>
        <taxon>Eutheria</taxon>
        <taxon>Laurasiatheria</taxon>
        <taxon>Carnivora</taxon>
        <taxon>Caniformia</taxon>
        <taxon>Canidae</taxon>
        <taxon>Vulpes</taxon>
    </lineage>
</organism>
<feature type="compositionally biased region" description="Basic residues" evidence="1">
    <location>
        <begin position="149"/>
        <end position="164"/>
    </location>
</feature>
<feature type="region of interest" description="Disordered" evidence="1">
    <location>
        <begin position="111"/>
        <end position="196"/>
    </location>
</feature>
<protein>
    <submittedName>
        <fullName evidence="3">Uncharacterized protein</fullName>
    </submittedName>
</protein>
<proteinExistence type="predicted"/>
<reference evidence="2" key="1">
    <citation type="submission" date="2025-05" db="UniProtKB">
        <authorList>
            <consortium name="RefSeq"/>
        </authorList>
    </citation>
    <scope>NUCLEOTIDE SEQUENCE [LARGE SCALE GENOMIC DNA]</scope>
</reference>
<name>A0ABM4XE76_VULVU</name>
<accession>A0ABM4XE76</accession>
<evidence type="ECO:0000313" key="3">
    <source>
        <dbReference type="RefSeq" id="XP_072576342.1"/>
    </source>
</evidence>
<dbReference type="GeneID" id="112919464"/>
<evidence type="ECO:0000256" key="1">
    <source>
        <dbReference type="SAM" id="MobiDB-lite"/>
    </source>
</evidence>